<evidence type="ECO:0000313" key="2">
    <source>
        <dbReference type="EMBL" id="KAK7019609.1"/>
    </source>
</evidence>
<feature type="region of interest" description="Disordered" evidence="1">
    <location>
        <begin position="1"/>
        <end position="20"/>
    </location>
</feature>
<keyword evidence="3" id="KW-1185">Reference proteome</keyword>
<evidence type="ECO:0000313" key="3">
    <source>
        <dbReference type="Proteomes" id="UP001362999"/>
    </source>
</evidence>
<feature type="compositionally biased region" description="Polar residues" evidence="1">
    <location>
        <begin position="1"/>
        <end position="12"/>
    </location>
</feature>
<organism evidence="2 3">
    <name type="scientific">Favolaschia claudopus</name>
    <dbReference type="NCBI Taxonomy" id="2862362"/>
    <lineage>
        <taxon>Eukaryota</taxon>
        <taxon>Fungi</taxon>
        <taxon>Dikarya</taxon>
        <taxon>Basidiomycota</taxon>
        <taxon>Agaricomycotina</taxon>
        <taxon>Agaricomycetes</taxon>
        <taxon>Agaricomycetidae</taxon>
        <taxon>Agaricales</taxon>
        <taxon>Marasmiineae</taxon>
        <taxon>Mycenaceae</taxon>
        <taxon>Favolaschia</taxon>
    </lineage>
</organism>
<reference evidence="2 3" key="1">
    <citation type="journal article" date="2024" name="J Genomics">
        <title>Draft genome sequencing and assembly of Favolaschia claudopus CIRM-BRFM 2984 isolated from oak limbs.</title>
        <authorList>
            <person name="Navarro D."/>
            <person name="Drula E."/>
            <person name="Chaduli D."/>
            <person name="Cazenave R."/>
            <person name="Ahrendt S."/>
            <person name="Wang J."/>
            <person name="Lipzen A."/>
            <person name="Daum C."/>
            <person name="Barry K."/>
            <person name="Grigoriev I.V."/>
            <person name="Favel A."/>
            <person name="Rosso M.N."/>
            <person name="Martin F."/>
        </authorList>
    </citation>
    <scope>NUCLEOTIDE SEQUENCE [LARGE SCALE GENOMIC DNA]</scope>
    <source>
        <strain evidence="2 3">CIRM-BRFM 2984</strain>
    </source>
</reference>
<sequence>MTSHNQPASGTEGSVPGATRAPHASTLAAFQTLLSAMASLNQANAEAAASAASAPSAGLSTTAGPATASTVPPPPPPPAPAAPAAPTGFRNHGPWVADALYLVVPAQHLQAVPEAFSFEVVLWYCITRGKWVGVTRSNSLALGAVVGVSGSHMKSYKTQALALAAFNQSLNFRDVAILD</sequence>
<comment type="caution">
    <text evidence="2">The sequence shown here is derived from an EMBL/GenBank/DDBJ whole genome shotgun (WGS) entry which is preliminary data.</text>
</comment>
<evidence type="ECO:0000256" key="1">
    <source>
        <dbReference type="SAM" id="MobiDB-lite"/>
    </source>
</evidence>
<dbReference type="EMBL" id="JAWWNJ010000043">
    <property type="protein sequence ID" value="KAK7019609.1"/>
    <property type="molecule type" value="Genomic_DNA"/>
</dbReference>
<feature type="compositionally biased region" description="Pro residues" evidence="1">
    <location>
        <begin position="71"/>
        <end position="83"/>
    </location>
</feature>
<name>A0AAW0B0Y8_9AGAR</name>
<accession>A0AAW0B0Y8</accession>
<protein>
    <submittedName>
        <fullName evidence="2">Uncharacterized protein</fullName>
    </submittedName>
</protein>
<gene>
    <name evidence="2" type="ORF">R3P38DRAFT_3199259</name>
</gene>
<feature type="compositionally biased region" description="Low complexity" evidence="1">
    <location>
        <begin position="56"/>
        <end position="70"/>
    </location>
</feature>
<dbReference type="Proteomes" id="UP001362999">
    <property type="component" value="Unassembled WGS sequence"/>
</dbReference>
<proteinExistence type="predicted"/>
<feature type="region of interest" description="Disordered" evidence="1">
    <location>
        <begin position="56"/>
        <end position="86"/>
    </location>
</feature>
<dbReference type="AlphaFoldDB" id="A0AAW0B0Y8"/>